<reference evidence="2 3" key="1">
    <citation type="submission" date="2019-11" db="EMBL/GenBank/DDBJ databases">
        <title>Novel species isolated from a subtropical stream in China.</title>
        <authorList>
            <person name="Lu H."/>
        </authorList>
    </citation>
    <scope>NUCLEOTIDE SEQUENCE [LARGE SCALE GENOMIC DNA]</scope>
    <source>
        <strain evidence="2 3">FT92W</strain>
    </source>
</reference>
<evidence type="ECO:0000313" key="3">
    <source>
        <dbReference type="Proteomes" id="UP000446768"/>
    </source>
</evidence>
<feature type="region of interest" description="Disordered" evidence="1">
    <location>
        <begin position="220"/>
        <end position="241"/>
    </location>
</feature>
<accession>A0A7X2ILW0</accession>
<dbReference type="RefSeq" id="WP_154373645.1">
    <property type="nucleotide sequence ID" value="NZ_WKJJ01000006.1"/>
</dbReference>
<dbReference type="Proteomes" id="UP000446768">
    <property type="component" value="Unassembled WGS sequence"/>
</dbReference>
<name>A0A7X2ILW0_9BURK</name>
<comment type="caution">
    <text evidence="2">The sequence shown here is derived from an EMBL/GenBank/DDBJ whole genome shotgun (WGS) entry which is preliminary data.</text>
</comment>
<organism evidence="2 3">
    <name type="scientific">Pseudoduganella rivuli</name>
    <dbReference type="NCBI Taxonomy" id="2666085"/>
    <lineage>
        <taxon>Bacteria</taxon>
        <taxon>Pseudomonadati</taxon>
        <taxon>Pseudomonadota</taxon>
        <taxon>Betaproteobacteria</taxon>
        <taxon>Burkholderiales</taxon>
        <taxon>Oxalobacteraceae</taxon>
        <taxon>Telluria group</taxon>
        <taxon>Pseudoduganella</taxon>
    </lineage>
</organism>
<dbReference type="Pfam" id="PF05954">
    <property type="entry name" value="Phage_GPD"/>
    <property type="match status" value="1"/>
</dbReference>
<proteinExistence type="predicted"/>
<evidence type="ECO:0000256" key="1">
    <source>
        <dbReference type="SAM" id="MobiDB-lite"/>
    </source>
</evidence>
<dbReference type="AlphaFoldDB" id="A0A7X2ILW0"/>
<protein>
    <submittedName>
        <fullName evidence="2">Late control protein</fullName>
    </submittedName>
</protein>
<dbReference type="SUPFAM" id="SSF69279">
    <property type="entry name" value="Phage tail proteins"/>
    <property type="match status" value="1"/>
</dbReference>
<gene>
    <name evidence="2" type="ORF">GJ700_11095</name>
</gene>
<feature type="region of interest" description="Disordered" evidence="1">
    <location>
        <begin position="328"/>
        <end position="347"/>
    </location>
</feature>
<keyword evidence="3" id="KW-1185">Reference proteome</keyword>
<evidence type="ECO:0000313" key="2">
    <source>
        <dbReference type="EMBL" id="MRV72260.1"/>
    </source>
</evidence>
<dbReference type="EMBL" id="WKJJ01000006">
    <property type="protein sequence ID" value="MRV72260.1"/>
    <property type="molecule type" value="Genomic_DNA"/>
</dbReference>
<sequence length="347" mass="36988">MRARFHIEADGVDITPLLNDRLVFLRLTDKPGLAADTCELKIDDRDGKVALPPKGAMLRISLGRMDSDLHFLGLYRIDEVVMESSPMTMTVRGKSADLRKDAKSQRDQAFENTTLENITDRIARRHGWIPVCRVQAQVARADQLRESDVSFITRLARLYGATAAVKDNKLLVLPRGAGKSASGEDLPVIEVTPGMLSRYSFTFADRALVSAVNTYSHDHATGKQTQARAVNAGATQGGAELADRHPHTDAAAAQAAADAGLAALNRGTASGQLDMPGDPAIGAERRLVLKDFREGLNGEYLVGAVEHTFAGKSWQMLVTVNAGNGGKSGTARGGKAGSALAAAPPSH</sequence>